<gene>
    <name evidence="2" type="ORF">A5888_002312</name>
    <name evidence="3" type="ORF">A5888_004188</name>
</gene>
<dbReference type="RefSeq" id="WP_086349356.1">
    <property type="nucleotide sequence ID" value="NZ_CP147247.1"/>
</dbReference>
<name>A0A242K703_9ENTE</name>
<organism evidence="2">
    <name type="scientific">Candidatus Enterococcus clewellii</name>
    <dbReference type="NCBI Taxonomy" id="1834193"/>
    <lineage>
        <taxon>Bacteria</taxon>
        <taxon>Bacillati</taxon>
        <taxon>Bacillota</taxon>
        <taxon>Bacilli</taxon>
        <taxon>Lactobacillales</taxon>
        <taxon>Enterococcaceae</taxon>
        <taxon>Enterococcus</taxon>
    </lineage>
</organism>
<dbReference type="SUPFAM" id="SSF55315">
    <property type="entry name" value="L30e-like"/>
    <property type="match status" value="1"/>
</dbReference>
<dbReference type="OrthoDB" id="9794863at2"/>
<accession>A0A242K703</accession>
<dbReference type="Gene3D" id="3.30.1330.30">
    <property type="match status" value="1"/>
</dbReference>
<dbReference type="GO" id="GO:0005840">
    <property type="term" value="C:ribosome"/>
    <property type="evidence" value="ECO:0007669"/>
    <property type="project" value="UniProtKB-KW"/>
</dbReference>
<dbReference type="EMBL" id="NGMM01000003">
    <property type="protein sequence ID" value="OTP16098.1"/>
    <property type="molecule type" value="Genomic_DNA"/>
</dbReference>
<sequence>MNKEKTLSLLGLAMRAGKLITGEELTVKDIQNNKSAFVFVAADASENTRKKIKDKCSYYKVSCNCELLQSEISQAIGRTRMIVGVNDRGFARKFEELTKG</sequence>
<dbReference type="Pfam" id="PF01248">
    <property type="entry name" value="Ribosomal_L7Ae"/>
    <property type="match status" value="1"/>
</dbReference>
<evidence type="ECO:0000313" key="3">
    <source>
        <dbReference type="EMBL" id="WYJ92415.1"/>
    </source>
</evidence>
<dbReference type="AlphaFoldDB" id="A0A242K703"/>
<keyword evidence="4" id="KW-1185">Reference proteome</keyword>
<dbReference type="InterPro" id="IPR029064">
    <property type="entry name" value="Ribosomal_eL30-like_sf"/>
</dbReference>
<protein>
    <submittedName>
        <fullName evidence="2">50S ribosomal protein L7A</fullName>
    </submittedName>
</protein>
<proteinExistence type="predicted"/>
<reference evidence="2" key="1">
    <citation type="submission" date="2017-05" db="EMBL/GenBank/DDBJ databases">
        <title>The Genome Sequence of Enterococcus sp. 9E7_DIV0242.</title>
        <authorList>
            <consortium name="The Broad Institute Genomics Platform"/>
            <consortium name="The Broad Institute Genomic Center for Infectious Diseases"/>
            <person name="Earl A."/>
            <person name="Manson A."/>
            <person name="Schwartman J."/>
            <person name="Gilmore M."/>
            <person name="Abouelleil A."/>
            <person name="Cao P."/>
            <person name="Chapman S."/>
            <person name="Cusick C."/>
            <person name="Shea T."/>
            <person name="Young S."/>
            <person name="Neafsey D."/>
            <person name="Nusbaum C."/>
            <person name="Birren B."/>
        </authorList>
    </citation>
    <scope>NUCLEOTIDE SEQUENCE [LARGE SCALE GENOMIC DNA]</scope>
    <source>
        <strain evidence="2">9E7_DIV0242</strain>
    </source>
</reference>
<evidence type="ECO:0000259" key="1">
    <source>
        <dbReference type="Pfam" id="PF01248"/>
    </source>
</evidence>
<evidence type="ECO:0000313" key="4">
    <source>
        <dbReference type="Proteomes" id="UP000195141"/>
    </source>
</evidence>
<dbReference type="InterPro" id="IPR004038">
    <property type="entry name" value="Ribosomal_eL8/eL30/eS12/Gad45"/>
</dbReference>
<reference evidence="3" key="2">
    <citation type="submission" date="2017-05" db="EMBL/GenBank/DDBJ databases">
        <authorList>
            <consortium name="The Broad Institute Genomics Platform"/>
            <consortium name="The Broad Institute Genomic Center for Infectious Diseases"/>
            <person name="Earl A."/>
            <person name="Manson A."/>
            <person name="Schwartman J."/>
            <person name="Gilmore M."/>
            <person name="Abouelleil A."/>
            <person name="Cao P."/>
            <person name="Chapman S."/>
            <person name="Cusick C."/>
            <person name="Shea T."/>
            <person name="Young S."/>
            <person name="Neafsey D."/>
            <person name="Nusbaum C."/>
            <person name="Birren B."/>
        </authorList>
    </citation>
    <scope>NUCLEOTIDE SEQUENCE</scope>
    <source>
        <strain evidence="3">9E7_DIV0242</strain>
    </source>
</reference>
<dbReference type="Proteomes" id="UP000195141">
    <property type="component" value="Chromosome"/>
</dbReference>
<evidence type="ECO:0000313" key="2">
    <source>
        <dbReference type="EMBL" id="OTP16098.1"/>
    </source>
</evidence>
<feature type="domain" description="Ribosomal protein eL8/eL30/eS12/Gadd45" evidence="1">
    <location>
        <begin position="6"/>
        <end position="84"/>
    </location>
</feature>
<keyword evidence="2" id="KW-0689">Ribosomal protein</keyword>
<keyword evidence="2" id="KW-0687">Ribonucleoprotein</keyword>
<dbReference type="EMBL" id="CP147247">
    <property type="protein sequence ID" value="WYJ92415.1"/>
    <property type="molecule type" value="Genomic_DNA"/>
</dbReference>
<reference evidence="3" key="3">
    <citation type="submission" date="2024-03" db="EMBL/GenBank/DDBJ databases">
        <title>The Genome Sequence of Enterococcus sp. DIV0242b.</title>
        <authorList>
            <consortium name="The Broad Institute Genomics Platform"/>
            <consortium name="The Broad Institute Microbial Omics Core"/>
            <consortium name="The Broad Institute Genomic Center for Infectious Diseases"/>
            <person name="Earl A."/>
            <person name="Manson A."/>
            <person name="Gilmore M."/>
            <person name="Schwartman J."/>
            <person name="Shea T."/>
            <person name="Abouelleil A."/>
            <person name="Cao P."/>
            <person name="Chapman S."/>
            <person name="Cusick C."/>
            <person name="Young S."/>
            <person name="Neafsey D."/>
            <person name="Nusbaum C."/>
            <person name="Birren B."/>
        </authorList>
    </citation>
    <scope>NUCLEOTIDE SEQUENCE</scope>
    <source>
        <strain evidence="3">9E7_DIV0242</strain>
    </source>
</reference>